<dbReference type="AlphaFoldDB" id="J9FFV3"/>
<dbReference type="EMBL" id="AMCI01006754">
    <property type="protein sequence ID" value="EJW93801.1"/>
    <property type="molecule type" value="Genomic_DNA"/>
</dbReference>
<accession>J9FFV3</accession>
<sequence>MTNKIQGGVTITAIMDGVTLNGNIMVLNTPLIQRYPAEGGKPIPDFEALSETKKPVAVPYIVEAMSGKVLVPNQITFKYNGIPLTFGANNLCTTPSFEGVFKKVLSYPVPMGAGKESVNLPALQVVKNLVPISGYDNDMISMTGTVEINGQAIEFAEMRKTVIIEKTSGSDYDVVITDNCNGYLNDSTKTAILKANVTLNGVNVDNLAGYTFKWWKLNGDSGKDVQLSSSTNTQSINVNEIDYMISVRCDLYQNGVLKRSGYHQIVDNSDSYIVIWEFTDASGAPAPNQLRKGQTLNVRPRAKAKNGGTEKPITEYTFKTLDSKGKDFTLDGKAGPSFVLRPNQMPLNIPFAAVEKAGYALHIILNATL</sequence>
<name>J9FFV3_9ZZZZ</name>
<reference evidence="1" key="1">
    <citation type="journal article" date="2012" name="PLoS ONE">
        <title>Gene sets for utilization of primary and secondary nutrition supplies in the distal gut of endangered iberian lynx.</title>
        <authorList>
            <person name="Alcaide M."/>
            <person name="Messina E."/>
            <person name="Richter M."/>
            <person name="Bargiela R."/>
            <person name="Peplies J."/>
            <person name="Huws S.A."/>
            <person name="Newbold C.J."/>
            <person name="Golyshin P.N."/>
            <person name="Simon M.A."/>
            <person name="Lopez G."/>
            <person name="Yakimov M.M."/>
            <person name="Ferrer M."/>
        </authorList>
    </citation>
    <scope>NUCLEOTIDE SEQUENCE</scope>
</reference>
<protein>
    <submittedName>
        <fullName evidence="1">Uncharacterized protein</fullName>
    </submittedName>
</protein>
<gene>
    <name evidence="1" type="ORF">EVA_18091</name>
</gene>
<organism evidence="1">
    <name type="scientific">gut metagenome</name>
    <dbReference type="NCBI Taxonomy" id="749906"/>
    <lineage>
        <taxon>unclassified sequences</taxon>
        <taxon>metagenomes</taxon>
        <taxon>organismal metagenomes</taxon>
    </lineage>
</organism>
<evidence type="ECO:0000313" key="1">
    <source>
        <dbReference type="EMBL" id="EJW93801.1"/>
    </source>
</evidence>
<comment type="caution">
    <text evidence="1">The sequence shown here is derived from an EMBL/GenBank/DDBJ whole genome shotgun (WGS) entry which is preliminary data.</text>
</comment>
<proteinExistence type="predicted"/>